<feature type="domain" description="Rhodanese" evidence="1">
    <location>
        <begin position="16"/>
        <end position="104"/>
    </location>
</feature>
<keyword evidence="2" id="KW-0548">Nucleotidyltransferase</keyword>
<dbReference type="RefSeq" id="WP_328984602.1">
    <property type="nucleotide sequence ID" value="NZ_CP121472.1"/>
</dbReference>
<dbReference type="PROSITE" id="PS50206">
    <property type="entry name" value="RHODANESE_3"/>
    <property type="match status" value="1"/>
</dbReference>
<dbReference type="Pfam" id="PF00581">
    <property type="entry name" value="Rhodanese"/>
    <property type="match status" value="1"/>
</dbReference>
<dbReference type="EMBL" id="CP121472">
    <property type="protein sequence ID" value="WPL18861.1"/>
    <property type="molecule type" value="Genomic_DNA"/>
</dbReference>
<evidence type="ECO:0000259" key="1">
    <source>
        <dbReference type="PROSITE" id="PS50206"/>
    </source>
</evidence>
<accession>A0ABZ0SCW5</accession>
<protein>
    <submittedName>
        <fullName evidence="2">Adenylyltransferase/sulfurtransferase MoeZ</fullName>
    </submittedName>
</protein>
<evidence type="ECO:0000313" key="2">
    <source>
        <dbReference type="EMBL" id="WPL18861.1"/>
    </source>
</evidence>
<gene>
    <name evidence="2" type="primary">moeZ_2</name>
    <name evidence="2" type="ORF">Thiowin_03952</name>
</gene>
<reference evidence="2 3" key="1">
    <citation type="journal article" date="2023" name="Microorganisms">
        <title>Thiorhodovibrio frisius and Trv. litoralis spp. nov., Two Novel Members from a Clade of Fastidious Purple Sulfur Bacteria That Exhibit Unique Red-Shifted Light-Harvesting Capabilities.</title>
        <authorList>
            <person name="Methner A."/>
            <person name="Kuzyk S.B."/>
            <person name="Petersen J."/>
            <person name="Bauer S."/>
            <person name="Brinkmann H."/>
            <person name="Sichau K."/>
            <person name="Wanner G."/>
            <person name="Wolf J."/>
            <person name="Neumann-Schaal M."/>
            <person name="Henke P."/>
            <person name="Tank M."/>
            <person name="Sproer C."/>
            <person name="Bunk B."/>
            <person name="Overmann J."/>
        </authorList>
    </citation>
    <scope>NUCLEOTIDE SEQUENCE [LARGE SCALE GENOMIC DNA]</scope>
    <source>
        <strain evidence="2 3">DSM 6702</strain>
    </source>
</reference>
<sequence length="106" mass="11922">MRNITPKALAERLATEAEPPLLIDVREPWEAAICQIPGSRLIPMREIPEQRAGLDADRETLVICHHGVRSLQVALYLERMGHRKVLNLQGGIAAWTEQVDPNMATY</sequence>
<keyword evidence="3" id="KW-1185">Reference proteome</keyword>
<dbReference type="PANTHER" id="PTHR43629">
    <property type="entry name" value="PEPTIDYL-PROLYL CIS-TRANS ISOMERASE"/>
    <property type="match status" value="1"/>
</dbReference>
<dbReference type="InterPro" id="IPR036873">
    <property type="entry name" value="Rhodanese-like_dom_sf"/>
</dbReference>
<proteinExistence type="predicted"/>
<name>A0ABZ0SCW5_9GAMM</name>
<keyword evidence="2" id="KW-0808">Transferase</keyword>
<dbReference type="InterPro" id="IPR052204">
    <property type="entry name" value="PpiC/parvulin_rotamase"/>
</dbReference>
<organism evidence="2 3">
    <name type="scientific">Thiorhodovibrio winogradskyi</name>
    <dbReference type="NCBI Taxonomy" id="77007"/>
    <lineage>
        <taxon>Bacteria</taxon>
        <taxon>Pseudomonadati</taxon>
        <taxon>Pseudomonadota</taxon>
        <taxon>Gammaproteobacteria</taxon>
        <taxon>Chromatiales</taxon>
        <taxon>Chromatiaceae</taxon>
        <taxon>Thiorhodovibrio</taxon>
    </lineage>
</organism>
<dbReference type="SMART" id="SM00450">
    <property type="entry name" value="RHOD"/>
    <property type="match status" value="1"/>
</dbReference>
<dbReference type="PANTHER" id="PTHR43629:SF2">
    <property type="entry name" value="RHODANESE-LIKE_PPIC DOMAIN-CONTAINING PROTEIN 12, CHLOROPLASTIC"/>
    <property type="match status" value="1"/>
</dbReference>
<dbReference type="GO" id="GO:0016779">
    <property type="term" value="F:nucleotidyltransferase activity"/>
    <property type="evidence" value="ECO:0007669"/>
    <property type="project" value="UniProtKB-KW"/>
</dbReference>
<dbReference type="InterPro" id="IPR001763">
    <property type="entry name" value="Rhodanese-like_dom"/>
</dbReference>
<dbReference type="Gene3D" id="3.40.250.10">
    <property type="entry name" value="Rhodanese-like domain"/>
    <property type="match status" value="1"/>
</dbReference>
<dbReference type="Proteomes" id="UP001432180">
    <property type="component" value="Chromosome"/>
</dbReference>
<evidence type="ECO:0000313" key="3">
    <source>
        <dbReference type="Proteomes" id="UP001432180"/>
    </source>
</evidence>
<dbReference type="SUPFAM" id="SSF52821">
    <property type="entry name" value="Rhodanese/Cell cycle control phosphatase"/>
    <property type="match status" value="1"/>
</dbReference>